<dbReference type="EMBL" id="CAWUON010000014">
    <property type="protein sequence ID" value="CAK7265769.1"/>
    <property type="molecule type" value="Genomic_DNA"/>
</dbReference>
<comment type="caution">
    <text evidence="2">The sequence shown here is derived from an EMBL/GenBank/DDBJ whole genome shotgun (WGS) entry which is preliminary data.</text>
</comment>
<evidence type="ECO:0000256" key="1">
    <source>
        <dbReference type="SAM" id="MobiDB-lite"/>
    </source>
</evidence>
<sequence>MELVRSKRDSGLSGYRGALKEVDEQLTAMLRRPPLQPLAMDALGVSSAGREDQGEVKTHLDENDIAADDDATLDASAGLEFLQLLPERRTAEMAEFWWENDIRLLEKRRTAVIAERAALDEGGTVWQEAVRLVSGFEANLRKEMTVTSKDEHGGGGIKKANSPTPEERMQSQLQATAKVSKSLQSLVQKAEEKGWNLLVCAIGAELEAFQEACLMLRQVLHDAGVETERDGDEIEEVWPQFDGCHNSDSNDCLIDAEDPAIVSAKPAVSDSYDYDDRIATPKLARSARGASVNTFEATRHNHDSNAESEYDADDVPPDLLTAHGRSLEGSEKSQDRSNRLQASQNRRDDEDDSNEDEVPLEFLSEHQSDDDGES</sequence>
<feature type="compositionally biased region" description="Acidic residues" evidence="1">
    <location>
        <begin position="306"/>
        <end position="316"/>
    </location>
</feature>
<evidence type="ECO:0000313" key="2">
    <source>
        <dbReference type="EMBL" id="CAK7265769.1"/>
    </source>
</evidence>
<protein>
    <submittedName>
        <fullName evidence="2">Uncharacterized protein</fullName>
    </submittedName>
</protein>
<feature type="compositionally biased region" description="Basic and acidic residues" evidence="1">
    <location>
        <begin position="325"/>
        <end position="338"/>
    </location>
</feature>
<feature type="region of interest" description="Disordered" evidence="1">
    <location>
        <begin position="299"/>
        <end position="374"/>
    </location>
</feature>
<proteinExistence type="predicted"/>
<gene>
    <name evidence="2" type="ORF">SEPCBS119000_001681</name>
</gene>
<feature type="region of interest" description="Disordered" evidence="1">
    <location>
        <begin position="146"/>
        <end position="171"/>
    </location>
</feature>
<feature type="compositionally biased region" description="Basic and acidic residues" evidence="1">
    <location>
        <begin position="363"/>
        <end position="374"/>
    </location>
</feature>
<keyword evidence="3" id="KW-1185">Reference proteome</keyword>
<evidence type="ECO:0000313" key="3">
    <source>
        <dbReference type="Proteomes" id="UP001642502"/>
    </source>
</evidence>
<name>A0ABP0DD94_9PEZI</name>
<organism evidence="2 3">
    <name type="scientific">Sporothrix epigloea</name>
    <dbReference type="NCBI Taxonomy" id="1892477"/>
    <lineage>
        <taxon>Eukaryota</taxon>
        <taxon>Fungi</taxon>
        <taxon>Dikarya</taxon>
        <taxon>Ascomycota</taxon>
        <taxon>Pezizomycotina</taxon>
        <taxon>Sordariomycetes</taxon>
        <taxon>Sordariomycetidae</taxon>
        <taxon>Ophiostomatales</taxon>
        <taxon>Ophiostomataceae</taxon>
        <taxon>Sporothrix</taxon>
    </lineage>
</organism>
<feature type="compositionally biased region" description="Acidic residues" evidence="1">
    <location>
        <begin position="349"/>
        <end position="359"/>
    </location>
</feature>
<accession>A0ABP0DD94</accession>
<dbReference type="Proteomes" id="UP001642502">
    <property type="component" value="Unassembled WGS sequence"/>
</dbReference>
<reference evidence="2 3" key="1">
    <citation type="submission" date="2024-01" db="EMBL/GenBank/DDBJ databases">
        <authorList>
            <person name="Allen C."/>
            <person name="Tagirdzhanova G."/>
        </authorList>
    </citation>
    <scope>NUCLEOTIDE SEQUENCE [LARGE SCALE GENOMIC DNA]</scope>
    <source>
        <strain evidence="2 3">CBS 119000</strain>
    </source>
</reference>